<dbReference type="PROSITE" id="PS51257">
    <property type="entry name" value="PROKAR_LIPOPROTEIN"/>
    <property type="match status" value="1"/>
</dbReference>
<keyword evidence="1" id="KW-1133">Transmembrane helix</keyword>
<evidence type="ECO:0000313" key="3">
    <source>
        <dbReference type="Proteomes" id="UP000314294"/>
    </source>
</evidence>
<dbReference type="EMBL" id="SRLO01000075">
    <property type="protein sequence ID" value="TNN78244.1"/>
    <property type="molecule type" value="Genomic_DNA"/>
</dbReference>
<dbReference type="AlphaFoldDB" id="A0A4Z2ILA1"/>
<accession>A0A4Z2ILA1</accession>
<keyword evidence="1" id="KW-0472">Membrane</keyword>
<proteinExistence type="predicted"/>
<keyword evidence="1" id="KW-0812">Transmembrane</keyword>
<sequence>MKQTVEKERSPPDSDLIPVVPHLTTCFCSPWFSSCTSIVFFIRVISMSMLLALRVACCRSGLISVALATYSCASEQSDTTKIYCTFNASASSES</sequence>
<keyword evidence="3" id="KW-1185">Reference proteome</keyword>
<evidence type="ECO:0000256" key="1">
    <source>
        <dbReference type="SAM" id="Phobius"/>
    </source>
</evidence>
<protein>
    <submittedName>
        <fullName evidence="2">Uncharacterized protein</fullName>
    </submittedName>
</protein>
<evidence type="ECO:0000313" key="2">
    <source>
        <dbReference type="EMBL" id="TNN78244.1"/>
    </source>
</evidence>
<comment type="caution">
    <text evidence="2">The sequence shown here is derived from an EMBL/GenBank/DDBJ whole genome shotgun (WGS) entry which is preliminary data.</text>
</comment>
<name>A0A4Z2ILA1_9TELE</name>
<feature type="transmembrane region" description="Helical" evidence="1">
    <location>
        <begin position="31"/>
        <end position="53"/>
    </location>
</feature>
<organism evidence="2 3">
    <name type="scientific">Liparis tanakae</name>
    <name type="common">Tanaka's snailfish</name>
    <dbReference type="NCBI Taxonomy" id="230148"/>
    <lineage>
        <taxon>Eukaryota</taxon>
        <taxon>Metazoa</taxon>
        <taxon>Chordata</taxon>
        <taxon>Craniata</taxon>
        <taxon>Vertebrata</taxon>
        <taxon>Euteleostomi</taxon>
        <taxon>Actinopterygii</taxon>
        <taxon>Neopterygii</taxon>
        <taxon>Teleostei</taxon>
        <taxon>Neoteleostei</taxon>
        <taxon>Acanthomorphata</taxon>
        <taxon>Eupercaria</taxon>
        <taxon>Perciformes</taxon>
        <taxon>Cottioidei</taxon>
        <taxon>Cottales</taxon>
        <taxon>Liparidae</taxon>
        <taxon>Liparis</taxon>
    </lineage>
</organism>
<dbReference type="Proteomes" id="UP000314294">
    <property type="component" value="Unassembled WGS sequence"/>
</dbReference>
<gene>
    <name evidence="2" type="ORF">EYF80_011484</name>
</gene>
<reference evidence="2 3" key="1">
    <citation type="submission" date="2019-03" db="EMBL/GenBank/DDBJ databases">
        <title>First draft genome of Liparis tanakae, snailfish: a comprehensive survey of snailfish specific genes.</title>
        <authorList>
            <person name="Kim W."/>
            <person name="Song I."/>
            <person name="Jeong J.-H."/>
            <person name="Kim D."/>
            <person name="Kim S."/>
            <person name="Ryu S."/>
            <person name="Song J.Y."/>
            <person name="Lee S.K."/>
        </authorList>
    </citation>
    <scope>NUCLEOTIDE SEQUENCE [LARGE SCALE GENOMIC DNA]</scope>
    <source>
        <tissue evidence="2">Muscle</tissue>
    </source>
</reference>